<dbReference type="PROSITE" id="PS50088">
    <property type="entry name" value="ANK_REPEAT"/>
    <property type="match status" value="2"/>
</dbReference>
<keyword evidence="1" id="KW-0677">Repeat</keyword>
<keyword evidence="2 3" id="KW-0040">ANK repeat</keyword>
<feature type="repeat" description="ANK" evidence="3">
    <location>
        <begin position="115"/>
        <end position="147"/>
    </location>
</feature>
<dbReference type="STRING" id="523794.Lebu_0747"/>
<dbReference type="PROSITE" id="PS50297">
    <property type="entry name" value="ANK_REP_REGION"/>
    <property type="match status" value="2"/>
</dbReference>
<dbReference type="EMBL" id="CP001685">
    <property type="protein sequence ID" value="ACV38655.1"/>
    <property type="molecule type" value="Genomic_DNA"/>
</dbReference>
<dbReference type="Proteomes" id="UP000001910">
    <property type="component" value="Chromosome"/>
</dbReference>
<dbReference type="Pfam" id="PF12796">
    <property type="entry name" value="Ank_2"/>
    <property type="match status" value="1"/>
</dbReference>
<dbReference type="InterPro" id="IPR002110">
    <property type="entry name" value="Ankyrin_rpt"/>
</dbReference>
<dbReference type="Pfam" id="PF00023">
    <property type="entry name" value="Ank"/>
    <property type="match status" value="1"/>
</dbReference>
<dbReference type="SUPFAM" id="SSF48403">
    <property type="entry name" value="Ankyrin repeat"/>
    <property type="match status" value="1"/>
</dbReference>
<proteinExistence type="predicted"/>
<dbReference type="OrthoDB" id="79797at2"/>
<dbReference type="PANTHER" id="PTHR24198:SF165">
    <property type="entry name" value="ANKYRIN REPEAT-CONTAINING PROTEIN-RELATED"/>
    <property type="match status" value="1"/>
</dbReference>
<dbReference type="InterPro" id="IPR036770">
    <property type="entry name" value="Ankyrin_rpt-contain_sf"/>
</dbReference>
<organism evidence="4 5">
    <name type="scientific">Leptotrichia buccalis (strain ATCC 14201 / DSM 1135 / JCM 12969 / NCTC 10249 / C-1013-b)</name>
    <dbReference type="NCBI Taxonomy" id="523794"/>
    <lineage>
        <taxon>Bacteria</taxon>
        <taxon>Fusobacteriati</taxon>
        <taxon>Fusobacteriota</taxon>
        <taxon>Fusobacteriia</taxon>
        <taxon>Fusobacteriales</taxon>
        <taxon>Leptotrichiaceae</taxon>
        <taxon>Leptotrichia</taxon>
    </lineage>
</organism>
<reference evidence="4 5" key="1">
    <citation type="journal article" date="2009" name="Stand. Genomic Sci.">
        <title>Complete genome sequence of Leptotrichia buccalis type strain (C-1013-b).</title>
        <authorList>
            <person name="Ivanova N."/>
            <person name="Gronow S."/>
            <person name="Lapidus A."/>
            <person name="Copeland A."/>
            <person name="Glavina Del Rio T."/>
            <person name="Nolan M."/>
            <person name="Lucas S."/>
            <person name="Chen F."/>
            <person name="Tice H."/>
            <person name="Cheng J.F."/>
            <person name="Saunders E."/>
            <person name="Bruce D."/>
            <person name="Goodwin L."/>
            <person name="Brettin T."/>
            <person name="Detter J.C."/>
            <person name="Han C."/>
            <person name="Pitluck S."/>
            <person name="Mikhailova N."/>
            <person name="Pati A."/>
            <person name="Mavrommatis K."/>
            <person name="Chen A."/>
            <person name="Palaniappan K."/>
            <person name="Land M."/>
            <person name="Hauser L."/>
            <person name="Chang Y.J."/>
            <person name="Jeffries C.D."/>
            <person name="Chain P."/>
            <person name="Rohde C."/>
            <person name="Goker M."/>
            <person name="Bristow J."/>
            <person name="Eisen J.A."/>
            <person name="Markowitz V."/>
            <person name="Hugenholtz P."/>
            <person name="Kyrpides N.C."/>
            <person name="Klenk H.P."/>
        </authorList>
    </citation>
    <scope>NUCLEOTIDE SEQUENCE [LARGE SCALE GENOMIC DNA]</scope>
    <source>
        <strain evidence="5">ATCC 14201 / DSM 1135 / JCM 12969 / NCTC 10249 / C-1013-b</strain>
    </source>
</reference>
<dbReference type="SMART" id="SM00248">
    <property type="entry name" value="ANK"/>
    <property type="match status" value="4"/>
</dbReference>
<name>C7N924_LEPBD</name>
<evidence type="ECO:0000256" key="1">
    <source>
        <dbReference type="ARBA" id="ARBA00022737"/>
    </source>
</evidence>
<evidence type="ECO:0000256" key="3">
    <source>
        <dbReference type="PROSITE-ProRule" id="PRU00023"/>
    </source>
</evidence>
<dbReference type="HOGENOM" id="CLU_1085025_0_0_0"/>
<evidence type="ECO:0000313" key="4">
    <source>
        <dbReference type="EMBL" id="ACV38655.1"/>
    </source>
</evidence>
<dbReference type="PANTHER" id="PTHR24198">
    <property type="entry name" value="ANKYRIN REPEAT AND PROTEIN KINASE DOMAIN-CONTAINING PROTEIN"/>
    <property type="match status" value="1"/>
</dbReference>
<protein>
    <submittedName>
        <fullName evidence="4">Ankyrin</fullName>
    </submittedName>
</protein>
<dbReference type="eggNOG" id="COG0666">
    <property type="taxonomic scope" value="Bacteria"/>
</dbReference>
<dbReference type="KEGG" id="lba:Lebu_0747"/>
<evidence type="ECO:0000256" key="2">
    <source>
        <dbReference type="ARBA" id="ARBA00023043"/>
    </source>
</evidence>
<accession>C7N924</accession>
<dbReference type="AlphaFoldDB" id="C7N924"/>
<sequence length="250" mass="28583">MNKFFYKIILLIPLFLSQISFSLSFKYNTGENLVERIREKNTQEKRIKLVLDSIRKHNNKIVRFYLATKDNIINRQNLEDSILHRKEGVYGVNLDKKSIYEGDIELVDINAKSQDGYTPIVVAIEAKNHEILNLLIENGANLYEKHPIFNRTTLGTAAYYENVEAVQALLKKDPKLVNIGSTLDGWTPLEDATLKANVQIVKLLLQYGANPTITDKHGGTPMDMATKFGKGEIVKLLRDNIKANRKKYNY</sequence>
<gene>
    <name evidence="4" type="ordered locus">Lebu_0747</name>
</gene>
<evidence type="ECO:0000313" key="5">
    <source>
        <dbReference type="Proteomes" id="UP000001910"/>
    </source>
</evidence>
<keyword evidence="5" id="KW-1185">Reference proteome</keyword>
<dbReference type="RefSeq" id="WP_015769003.1">
    <property type="nucleotide sequence ID" value="NC_013192.1"/>
</dbReference>
<feature type="repeat" description="ANK" evidence="3">
    <location>
        <begin position="184"/>
        <end position="216"/>
    </location>
</feature>
<dbReference type="Gene3D" id="1.25.40.20">
    <property type="entry name" value="Ankyrin repeat-containing domain"/>
    <property type="match status" value="1"/>
</dbReference>